<dbReference type="Proteomes" id="UP000000343">
    <property type="component" value="Chromosome"/>
</dbReference>
<dbReference type="AlphaFoldDB" id="E8WVL1"/>
<evidence type="ECO:0000313" key="3">
    <source>
        <dbReference type="Proteomes" id="UP000000343"/>
    </source>
</evidence>
<dbReference type="RefSeq" id="WP_013580855.1">
    <property type="nucleotide sequence ID" value="NC_015064.1"/>
</dbReference>
<reference evidence="3" key="1">
    <citation type="submission" date="2011-01" db="EMBL/GenBank/DDBJ databases">
        <title>Complete sequence of chromosome of Acidobacterium sp. MP5ACTX9.</title>
        <authorList>
            <consortium name="US DOE Joint Genome Institute"/>
            <person name="Lucas S."/>
            <person name="Copeland A."/>
            <person name="Lapidus A."/>
            <person name="Cheng J.-F."/>
            <person name="Goodwin L."/>
            <person name="Pitluck S."/>
            <person name="Teshima H."/>
            <person name="Detter J.C."/>
            <person name="Han C."/>
            <person name="Tapia R."/>
            <person name="Land M."/>
            <person name="Hauser L."/>
            <person name="Kyrpides N."/>
            <person name="Ivanova N."/>
            <person name="Ovchinnikova G."/>
            <person name="Pagani I."/>
            <person name="Rawat S.R."/>
            <person name="Mannisto M."/>
            <person name="Haggblom M.M."/>
            <person name="Woyke T."/>
        </authorList>
    </citation>
    <scope>NUCLEOTIDE SEQUENCE [LARGE SCALE GENOMIC DNA]</scope>
    <source>
        <strain evidence="3">MP5ACTX9</strain>
    </source>
</reference>
<dbReference type="HOGENOM" id="CLU_092690_0_0_0"/>
<sequence length="186" mass="19826">MPPHPSTTGTVVSVSRSPIHGFSKDPVAEINILANHGVEGDAHAGPLVQHLYRVRKNPKAPNLCQVHLLPEELFAELRAEGLEVAPGQMGENITVRGLNLIDLPVGALVHLGSTAVVEITGLRDPCNQLNGLRKGLMKACFARDADGTLLRKAGVMATAKVSGPVRPGDLITIHHPPHPWTKMTPV</sequence>
<dbReference type="InterPro" id="IPR005302">
    <property type="entry name" value="MoCF_Sase_C"/>
</dbReference>
<dbReference type="PANTHER" id="PTHR36930:SF1">
    <property type="entry name" value="MOSC DOMAIN-CONTAINING PROTEIN"/>
    <property type="match status" value="1"/>
</dbReference>
<evidence type="ECO:0000313" key="2">
    <source>
        <dbReference type="EMBL" id="ADW69540.1"/>
    </source>
</evidence>
<dbReference type="EMBL" id="CP002480">
    <property type="protein sequence ID" value="ADW69540.1"/>
    <property type="molecule type" value="Genomic_DNA"/>
</dbReference>
<dbReference type="STRING" id="1198114.AciX9_2508"/>
<dbReference type="GO" id="GO:0030151">
    <property type="term" value="F:molybdenum ion binding"/>
    <property type="evidence" value="ECO:0007669"/>
    <property type="project" value="InterPro"/>
</dbReference>
<dbReference type="InterPro" id="IPR011037">
    <property type="entry name" value="Pyrv_Knase-like_insert_dom_sf"/>
</dbReference>
<dbReference type="eggNOG" id="COG2258">
    <property type="taxonomic scope" value="Bacteria"/>
</dbReference>
<dbReference type="GO" id="GO:0003824">
    <property type="term" value="F:catalytic activity"/>
    <property type="evidence" value="ECO:0007669"/>
    <property type="project" value="InterPro"/>
</dbReference>
<proteinExistence type="predicted"/>
<organism evidence="3">
    <name type="scientific">Granulicella tundricola (strain ATCC BAA-1859 / DSM 23138 / MP5ACTX9)</name>
    <dbReference type="NCBI Taxonomy" id="1198114"/>
    <lineage>
        <taxon>Bacteria</taxon>
        <taxon>Pseudomonadati</taxon>
        <taxon>Acidobacteriota</taxon>
        <taxon>Terriglobia</taxon>
        <taxon>Terriglobales</taxon>
        <taxon>Acidobacteriaceae</taxon>
        <taxon>Granulicella</taxon>
    </lineage>
</organism>
<evidence type="ECO:0000259" key="1">
    <source>
        <dbReference type="PROSITE" id="PS51340"/>
    </source>
</evidence>
<dbReference type="PROSITE" id="PS51340">
    <property type="entry name" value="MOSC"/>
    <property type="match status" value="1"/>
</dbReference>
<dbReference type="Pfam" id="PF03473">
    <property type="entry name" value="MOSC"/>
    <property type="match status" value="1"/>
</dbReference>
<dbReference type="SUPFAM" id="SSF50800">
    <property type="entry name" value="PK beta-barrel domain-like"/>
    <property type="match status" value="1"/>
</dbReference>
<dbReference type="InterPro" id="IPR052716">
    <property type="entry name" value="MOSC_domain"/>
</dbReference>
<accession>E8WVL1</accession>
<feature type="domain" description="MOSC" evidence="1">
    <location>
        <begin position="25"/>
        <end position="174"/>
    </location>
</feature>
<protein>
    <submittedName>
        <fullName evidence="2">MOSC domain containing protein</fullName>
    </submittedName>
</protein>
<dbReference type="Gene3D" id="2.40.33.20">
    <property type="entry name" value="PK beta-barrel domain-like"/>
    <property type="match status" value="1"/>
</dbReference>
<dbReference type="KEGG" id="acm:AciX9_2508"/>
<dbReference type="GO" id="GO:0030170">
    <property type="term" value="F:pyridoxal phosphate binding"/>
    <property type="evidence" value="ECO:0007669"/>
    <property type="project" value="InterPro"/>
</dbReference>
<keyword evidence="3" id="KW-1185">Reference proteome</keyword>
<gene>
    <name evidence="2" type="ordered locus">AciX9_2508</name>
</gene>
<dbReference type="PaxDb" id="1198114-AciX9_2508"/>
<dbReference type="OrthoDB" id="9789048at2"/>
<dbReference type="PANTHER" id="PTHR36930">
    <property type="entry name" value="METAL-SULFUR CLUSTER BIOSYNTHESIS PROTEINS YUAD-RELATED"/>
    <property type="match status" value="1"/>
</dbReference>
<name>E8WVL1_GRATM</name>